<gene>
    <name evidence="1" type="ORF">K491DRAFT_698476</name>
</gene>
<evidence type="ECO:0000313" key="2">
    <source>
        <dbReference type="Proteomes" id="UP000799324"/>
    </source>
</evidence>
<accession>A0A6A6SM55</accession>
<organism evidence="1 2">
    <name type="scientific">Lophiostoma macrostomum CBS 122681</name>
    <dbReference type="NCBI Taxonomy" id="1314788"/>
    <lineage>
        <taxon>Eukaryota</taxon>
        <taxon>Fungi</taxon>
        <taxon>Dikarya</taxon>
        <taxon>Ascomycota</taxon>
        <taxon>Pezizomycotina</taxon>
        <taxon>Dothideomycetes</taxon>
        <taxon>Pleosporomycetidae</taxon>
        <taxon>Pleosporales</taxon>
        <taxon>Lophiostomataceae</taxon>
        <taxon>Lophiostoma</taxon>
    </lineage>
</organism>
<dbReference type="AlphaFoldDB" id="A0A6A6SM55"/>
<keyword evidence="2" id="KW-1185">Reference proteome</keyword>
<reference evidence="1" key="1">
    <citation type="journal article" date="2020" name="Stud. Mycol.">
        <title>101 Dothideomycetes genomes: a test case for predicting lifestyles and emergence of pathogens.</title>
        <authorList>
            <person name="Haridas S."/>
            <person name="Albert R."/>
            <person name="Binder M."/>
            <person name="Bloem J."/>
            <person name="Labutti K."/>
            <person name="Salamov A."/>
            <person name="Andreopoulos B."/>
            <person name="Baker S."/>
            <person name="Barry K."/>
            <person name="Bills G."/>
            <person name="Bluhm B."/>
            <person name="Cannon C."/>
            <person name="Castanera R."/>
            <person name="Culley D."/>
            <person name="Daum C."/>
            <person name="Ezra D."/>
            <person name="Gonzalez J."/>
            <person name="Henrissat B."/>
            <person name="Kuo A."/>
            <person name="Liang C."/>
            <person name="Lipzen A."/>
            <person name="Lutzoni F."/>
            <person name="Magnuson J."/>
            <person name="Mondo S."/>
            <person name="Nolan M."/>
            <person name="Ohm R."/>
            <person name="Pangilinan J."/>
            <person name="Park H.-J."/>
            <person name="Ramirez L."/>
            <person name="Alfaro M."/>
            <person name="Sun H."/>
            <person name="Tritt A."/>
            <person name="Yoshinaga Y."/>
            <person name="Zwiers L.-H."/>
            <person name="Turgeon B."/>
            <person name="Goodwin S."/>
            <person name="Spatafora J."/>
            <person name="Crous P."/>
            <person name="Grigoriev I."/>
        </authorList>
    </citation>
    <scope>NUCLEOTIDE SEQUENCE</scope>
    <source>
        <strain evidence="1">CBS 122681</strain>
    </source>
</reference>
<sequence length="209" mass="24084">MDIKDWINPGPIRFYRMSVDRVLRPVIQGSSHRPIPHHETIEEYAPQYADWMGRTLPISPVASLTTKGAFEVDSGLLVFWTSVAHIFIHRAHTFVQRHPHLYKVMNSKNEMISHSASMQCTTHLPWTKVSNTSPSAIDFESLVSEDPGEILALDAIVIGMRNSTIDEERFMQTLIVEWIDGIAYRRGYLSVSERKWVQLDREWRLIILG</sequence>
<protein>
    <submittedName>
        <fullName evidence="1">Uncharacterized protein</fullName>
    </submittedName>
</protein>
<evidence type="ECO:0000313" key="1">
    <source>
        <dbReference type="EMBL" id="KAF2648975.1"/>
    </source>
</evidence>
<dbReference type="EMBL" id="MU004512">
    <property type="protein sequence ID" value="KAF2648975.1"/>
    <property type="molecule type" value="Genomic_DNA"/>
</dbReference>
<dbReference type="Proteomes" id="UP000799324">
    <property type="component" value="Unassembled WGS sequence"/>
</dbReference>
<name>A0A6A6SM55_9PLEO</name>
<proteinExistence type="predicted"/>